<sequence length="288" mass="31158">MTARRLIVASLLLVFHALALGESVLSVSIPAPNDAQLNAHVYPPSSKTCKGVVVVSHGAGGNERGYSYLGEFFASSSFLTVIPTHRLSDKSALTRLRKDHGLEDGLIQLTTNSKAYKERLVDIGIAKSWAEKKCDSGFSVLLGHSMGAATVMLEAGAKNLMDLSGEDRFDAYIALSPQGEGAIFNAKSWSPIQKPLLSITGTRDDELSGNSWKHRTQPFKNMSAGCKWLAVIDDATHLNFAGLGFSYRTEKYTIEVIDAFLAGINKGCRAPTSLKSLQGLYLFLESDL</sequence>
<dbReference type="Gene3D" id="3.40.50.1820">
    <property type="entry name" value="alpha/beta hydrolase"/>
    <property type="match status" value="1"/>
</dbReference>
<reference evidence="4 5" key="1">
    <citation type="submission" date="2020-05" db="EMBL/GenBank/DDBJ databases">
        <title>Compete genome of Limnobacter sp. SAORIC-580.</title>
        <authorList>
            <person name="Song J."/>
            <person name="Cho J.-C."/>
        </authorList>
    </citation>
    <scope>NUCLEOTIDE SEQUENCE [LARGE SCALE GENOMIC DNA]</scope>
    <source>
        <strain evidence="4 5">SAORIC-580</strain>
    </source>
</reference>
<evidence type="ECO:0000256" key="2">
    <source>
        <dbReference type="ARBA" id="ARBA00022963"/>
    </source>
</evidence>
<evidence type="ECO:0000256" key="3">
    <source>
        <dbReference type="ARBA" id="ARBA00023098"/>
    </source>
</evidence>
<dbReference type="GO" id="GO:0016787">
    <property type="term" value="F:hydrolase activity"/>
    <property type="evidence" value="ECO:0007669"/>
    <property type="project" value="UniProtKB-KW"/>
</dbReference>
<keyword evidence="5" id="KW-1185">Reference proteome</keyword>
<evidence type="ECO:0000313" key="5">
    <source>
        <dbReference type="Proteomes" id="UP000501130"/>
    </source>
</evidence>
<dbReference type="PANTHER" id="PTHR10272:SF0">
    <property type="entry name" value="PLATELET-ACTIVATING FACTOR ACETYLHYDROLASE"/>
    <property type="match status" value="1"/>
</dbReference>
<dbReference type="EMBL" id="CP053084">
    <property type="protein sequence ID" value="QJR29765.1"/>
    <property type="molecule type" value="Genomic_DNA"/>
</dbReference>
<name>A0ABX6N795_9BURK</name>
<keyword evidence="2" id="KW-0442">Lipid degradation</keyword>
<proteinExistence type="predicted"/>
<keyword evidence="1 4" id="KW-0378">Hydrolase</keyword>
<dbReference type="RefSeq" id="WP_105029250.1">
    <property type="nucleotide sequence ID" value="NZ_CP053084.1"/>
</dbReference>
<organism evidence="4 5">
    <name type="scientific">Limnobacter profundi</name>
    <dbReference type="NCBI Taxonomy" id="2732163"/>
    <lineage>
        <taxon>Bacteria</taxon>
        <taxon>Pseudomonadati</taxon>
        <taxon>Pseudomonadota</taxon>
        <taxon>Betaproteobacteria</taxon>
        <taxon>Burkholderiales</taxon>
        <taxon>Burkholderiaceae</taxon>
        <taxon>Limnobacter</taxon>
    </lineage>
</organism>
<protein>
    <submittedName>
        <fullName evidence="4">Alpha/beta hydrolase</fullName>
    </submittedName>
</protein>
<evidence type="ECO:0000256" key="1">
    <source>
        <dbReference type="ARBA" id="ARBA00022801"/>
    </source>
</evidence>
<dbReference type="PANTHER" id="PTHR10272">
    <property type="entry name" value="PLATELET-ACTIVATING FACTOR ACETYLHYDROLASE"/>
    <property type="match status" value="1"/>
</dbReference>
<evidence type="ECO:0000313" key="4">
    <source>
        <dbReference type="EMBL" id="QJR29765.1"/>
    </source>
</evidence>
<accession>A0ABX6N795</accession>
<keyword evidence="3" id="KW-0443">Lipid metabolism</keyword>
<dbReference type="Proteomes" id="UP000501130">
    <property type="component" value="Chromosome"/>
</dbReference>
<gene>
    <name evidence="4" type="ORF">HKT17_08585</name>
</gene>
<dbReference type="InterPro" id="IPR029058">
    <property type="entry name" value="AB_hydrolase_fold"/>
</dbReference>
<dbReference type="SUPFAM" id="SSF53474">
    <property type="entry name" value="alpha/beta-Hydrolases"/>
    <property type="match status" value="1"/>
</dbReference>